<feature type="region of interest" description="Disordered" evidence="2">
    <location>
        <begin position="776"/>
        <end position="804"/>
    </location>
</feature>
<dbReference type="PANTHER" id="PTHR12048">
    <property type="entry name" value="CCAAT-BINDING FACTOR-RELATED"/>
    <property type="match status" value="1"/>
</dbReference>
<sequence length="1093" mass="121124">MAKKHSSKSKAEAPAAPPAALEMPVFSADALSKLTERIQSGFDDAKRSKGDNKNFRKQGEAVSGRKKNQRDTKPTDGNLGKAYETKPREQSGKLERQRAKPAEFPGAPRGRKRARDADVPKPVHTKKSNPKLPPLGDITKDGLPRKPGKKGGIDKERLLKEIIELGGTQEDLDLVDGIDSDGDEEDIVFTESGKPGKGLQEELQGFLEEIGLEGGKFSTVGDECDNEYGDWTDEDSGEELEDAETEDEDERGGMDDAGEEPKASAPIVKPLETKPDPKLKGGKLKVAPRPDWHAYKLPPLASPAVAPSAVTIRYLHEHAKSLLQAENAVYSATHLTKSSDRQFLSTIMTSGTLSDKISALTLICQESPLHTMKSLETLLGLARKKSRSQAISSMAAIKDLFGPGSVLPEDRKLRFFSKQPEIGARETTEEHLVIWAYEDWLKNFYFEVLTTLEGLCTDPLVFPRTNATGFVHSLLSTKPEQEANLLRLLVNKLGDNDKKVASKVSYLLLQLQTTHPAMKTIIISAIESEVLFRPGNGLNAKYYAIITLNQTILSARDNYEAANKLLGVYFAAFTSLLQDESTTTASSGGAKHIKFNDTAKPPPKRGKMNRKAKARAGAEEKNKQFRSDLIAKLLSAILTGVNRAFPFSQVDDNVFEKHIDTLFKITHSGNFNTSIQAMMLIFQVSNSKQAVSDRFYRTLYESLLDQRLVNSSKQAMYLNLLFRALKADTQVKRVKAFLKRLVQIAATFHQPPFICGVLYLLNELCDSVPSGRSLLEEPEQLEDEEEEVFRDVPEEREGRAEDTAGELSVKHVEYDGRRRDPLFTNADRTCLWELIPLLRCYHPSVALFATSFLENRPMPSKPDLGMHTLTHFLDRFVYRNSKATPTLSRGSSIMQPLGGGDTRGVILSTRGISKAQIPVNSEAFWRRKVEEVDADEVFFHKYFNQIAPKKSAAEKKKAKKAGRDGGEDKEEDSEAEGEIWKAMVDSRPDIEEGDVDNDGEDSIAGFSDISDDSGEGISNLAEDEDDVWGSEEDDEKEAPRSFQKALETELETATGKDKGENAAVGGGSNKKRRKLKHLPTFASAEDYAHMLED</sequence>
<feature type="compositionally biased region" description="Basic residues" evidence="2">
    <location>
        <begin position="602"/>
        <end position="614"/>
    </location>
</feature>
<feature type="compositionally biased region" description="Acidic residues" evidence="2">
    <location>
        <begin position="776"/>
        <end position="788"/>
    </location>
</feature>
<name>A0A292Q249_9PEZI</name>
<feature type="region of interest" description="Disordered" evidence="2">
    <location>
        <begin position="1"/>
        <end position="23"/>
    </location>
</feature>
<dbReference type="AlphaFoldDB" id="A0A292Q249"/>
<dbReference type="PANTHER" id="PTHR12048:SF0">
    <property type="entry name" value="CCAAT_ENHANCER-BINDING PROTEIN ZETA"/>
    <property type="match status" value="1"/>
</dbReference>
<feature type="region of interest" description="Disordered" evidence="2">
    <location>
        <begin position="173"/>
        <end position="198"/>
    </location>
</feature>
<feature type="region of interest" description="Disordered" evidence="2">
    <location>
        <begin position="41"/>
        <end position="154"/>
    </location>
</feature>
<dbReference type="InterPro" id="IPR005612">
    <property type="entry name" value="CCAAT-binding_factor"/>
</dbReference>
<evidence type="ECO:0000256" key="1">
    <source>
        <dbReference type="ARBA" id="ARBA00007797"/>
    </source>
</evidence>
<dbReference type="Pfam" id="PF03914">
    <property type="entry name" value="CBF"/>
    <property type="match status" value="1"/>
</dbReference>
<dbReference type="EMBL" id="LN890978">
    <property type="protein sequence ID" value="CUS13141.1"/>
    <property type="molecule type" value="Genomic_DNA"/>
</dbReference>
<keyword evidence="5" id="KW-1185">Reference proteome</keyword>
<reference evidence="4" key="1">
    <citation type="submission" date="2015-10" db="EMBL/GenBank/DDBJ databases">
        <authorList>
            <person name="Regsiter A."/>
            <person name="william w."/>
        </authorList>
    </citation>
    <scope>NUCLEOTIDE SEQUENCE</scope>
    <source>
        <strain evidence="4">Montdore</strain>
    </source>
</reference>
<dbReference type="SUPFAM" id="SSF48371">
    <property type="entry name" value="ARM repeat"/>
    <property type="match status" value="1"/>
</dbReference>
<feature type="region of interest" description="Disordered" evidence="2">
    <location>
        <begin position="584"/>
        <end position="618"/>
    </location>
</feature>
<feature type="region of interest" description="Disordered" evidence="2">
    <location>
        <begin position="953"/>
        <end position="1093"/>
    </location>
</feature>
<evidence type="ECO:0000313" key="5">
    <source>
        <dbReference type="Proteomes" id="UP001412239"/>
    </source>
</evidence>
<dbReference type="Proteomes" id="UP001412239">
    <property type="component" value="Unassembled WGS sequence"/>
</dbReference>
<feature type="compositionally biased region" description="Acidic residues" evidence="2">
    <location>
        <begin position="222"/>
        <end position="250"/>
    </location>
</feature>
<protein>
    <recommendedName>
        <fullName evidence="3">CCAAT-binding factor domain-containing protein</fullName>
    </recommendedName>
</protein>
<feature type="compositionally biased region" description="Acidic residues" evidence="2">
    <location>
        <begin position="967"/>
        <end position="977"/>
    </location>
</feature>
<gene>
    <name evidence="4" type="ORF">GSTUAT00002821001</name>
</gene>
<feature type="compositionally biased region" description="Basic and acidic residues" evidence="2">
    <location>
        <begin position="953"/>
        <end position="966"/>
    </location>
</feature>
<evidence type="ECO:0000313" key="4">
    <source>
        <dbReference type="EMBL" id="CUS13141.1"/>
    </source>
</evidence>
<feature type="compositionally biased region" description="Basic and acidic residues" evidence="2">
    <location>
        <begin position="83"/>
        <end position="101"/>
    </location>
</feature>
<feature type="compositionally biased region" description="Basic and acidic residues" evidence="2">
    <location>
        <begin position="43"/>
        <end position="59"/>
    </location>
</feature>
<dbReference type="InterPro" id="IPR016024">
    <property type="entry name" value="ARM-type_fold"/>
</dbReference>
<comment type="similarity">
    <text evidence="1">Belongs to the CBF/MAK21 family.</text>
</comment>
<evidence type="ECO:0000256" key="2">
    <source>
        <dbReference type="SAM" id="MobiDB-lite"/>
    </source>
</evidence>
<dbReference type="GO" id="GO:0005634">
    <property type="term" value="C:nucleus"/>
    <property type="evidence" value="ECO:0007669"/>
    <property type="project" value="TreeGrafter"/>
</dbReference>
<evidence type="ECO:0000259" key="3">
    <source>
        <dbReference type="Pfam" id="PF03914"/>
    </source>
</evidence>
<proteinExistence type="inferred from homology"/>
<dbReference type="InterPro" id="IPR040155">
    <property type="entry name" value="CEBPZ/Mak21-like"/>
</dbReference>
<feature type="compositionally biased region" description="Basic and acidic residues" evidence="2">
    <location>
        <begin position="789"/>
        <end position="804"/>
    </location>
</feature>
<feature type="region of interest" description="Disordered" evidence="2">
    <location>
        <begin position="214"/>
        <end position="285"/>
    </location>
</feature>
<feature type="compositionally biased region" description="Acidic residues" evidence="2">
    <location>
        <begin position="991"/>
        <end position="1001"/>
    </location>
</feature>
<feature type="domain" description="CCAAT-binding factor" evidence="3">
    <location>
        <begin position="674"/>
        <end position="849"/>
    </location>
</feature>
<organism evidence="4 5">
    <name type="scientific">Tuber aestivum</name>
    <name type="common">summer truffle</name>
    <dbReference type="NCBI Taxonomy" id="59557"/>
    <lineage>
        <taxon>Eukaryota</taxon>
        <taxon>Fungi</taxon>
        <taxon>Dikarya</taxon>
        <taxon>Ascomycota</taxon>
        <taxon>Pezizomycotina</taxon>
        <taxon>Pezizomycetes</taxon>
        <taxon>Pezizales</taxon>
        <taxon>Tuberaceae</taxon>
        <taxon>Tuber</taxon>
    </lineage>
</organism>
<feature type="compositionally biased region" description="Acidic residues" evidence="2">
    <location>
        <begin position="1021"/>
        <end position="1036"/>
    </location>
</feature>
<accession>A0A292Q249</accession>
<feature type="compositionally biased region" description="Basic and acidic residues" evidence="2">
    <location>
        <begin position="251"/>
        <end position="262"/>
    </location>
</feature>
<feature type="compositionally biased region" description="Acidic residues" evidence="2">
    <location>
        <begin position="173"/>
        <end position="188"/>
    </location>
</feature>